<dbReference type="AlphaFoldDB" id="A0A9D3MD32"/>
<evidence type="ECO:0000256" key="5">
    <source>
        <dbReference type="ARBA" id="ARBA00023136"/>
    </source>
</evidence>
<dbReference type="PANTHER" id="PTHR23037">
    <property type="entry name" value="CYTOKINE RECEPTOR"/>
    <property type="match status" value="1"/>
</dbReference>
<dbReference type="GO" id="GO:0009897">
    <property type="term" value="C:external side of plasma membrane"/>
    <property type="evidence" value="ECO:0007669"/>
    <property type="project" value="TreeGrafter"/>
</dbReference>
<dbReference type="EMBL" id="JAFIRN010000008">
    <property type="protein sequence ID" value="KAG5843473.1"/>
    <property type="molecule type" value="Genomic_DNA"/>
</dbReference>
<protein>
    <recommendedName>
        <fullName evidence="9">Fibronectin type-III domain-containing protein</fullName>
    </recommendedName>
</protein>
<dbReference type="InterPro" id="IPR003961">
    <property type="entry name" value="FN3_dom"/>
</dbReference>
<dbReference type="SUPFAM" id="SSF49265">
    <property type="entry name" value="Fibronectin type III"/>
    <property type="match status" value="3"/>
</dbReference>
<dbReference type="Pfam" id="PF09240">
    <property type="entry name" value="IL6Ra-bind"/>
    <property type="match status" value="1"/>
</dbReference>
<evidence type="ECO:0000256" key="6">
    <source>
        <dbReference type="ARBA" id="ARBA00023170"/>
    </source>
</evidence>
<keyword evidence="6" id="KW-0675">Receptor</keyword>
<keyword evidence="2 8" id="KW-0812">Transmembrane</keyword>
<keyword evidence="7" id="KW-0325">Glycoprotein</keyword>
<dbReference type="Gene3D" id="2.60.40.10">
    <property type="entry name" value="Immunoglobulins"/>
    <property type="match status" value="3"/>
</dbReference>
<dbReference type="InterPro" id="IPR036116">
    <property type="entry name" value="FN3_sf"/>
</dbReference>
<dbReference type="GO" id="GO:0004896">
    <property type="term" value="F:cytokine receptor activity"/>
    <property type="evidence" value="ECO:0007669"/>
    <property type="project" value="TreeGrafter"/>
</dbReference>
<feature type="domain" description="Fibronectin type-III" evidence="9">
    <location>
        <begin position="239"/>
        <end position="339"/>
    </location>
</feature>
<sequence>MKSETVLQLSTILVLQLNWNQFISAYGITVLPPADVQVIDPGYLGQLLIRWTLPSNLENPINCSIRFQLQYFNAYEDRWTTIRTTHLSYSAQFDLEKDVHVRVHTLLRGPCVNGSEVQSPGAEVVLKPPDKGSIGSKIKSLSCVFYRREFLECTWESGEVELDHPIYHLFYWHREMAKTVECPKYIYSNGATRTGCSFPVDSLLEFTEFNICVNGSSAEGPLRPAYFTLQIQNLVKPAAIEILSLEAQPNGLFHLEWTPSEGRIPGICLEYEVESTQNAMVGEVLQRNITTETAFTSLSMDPSRTNCFRVRSRVHQFCADSGFWSEWSRPSCLSDTMEIYMPIVTETIMLGVLAIFVIMLLILSLCLWSFRGRLKMCEKIKGLFYLSYKPKGDFSIPPMVEKGF</sequence>
<keyword evidence="11" id="KW-1185">Reference proteome</keyword>
<evidence type="ECO:0000256" key="4">
    <source>
        <dbReference type="ARBA" id="ARBA00022989"/>
    </source>
</evidence>
<evidence type="ECO:0000256" key="1">
    <source>
        <dbReference type="ARBA" id="ARBA00004479"/>
    </source>
</evidence>
<comment type="caution">
    <text evidence="10">The sequence shown here is derived from an EMBL/GenBank/DDBJ whole genome shotgun (WGS) entry which is preliminary data.</text>
</comment>
<keyword evidence="5 8" id="KW-0472">Membrane</keyword>
<reference evidence="10" key="1">
    <citation type="submission" date="2021-01" db="EMBL/GenBank/DDBJ databases">
        <title>A chromosome-scale assembly of European eel, Anguilla anguilla.</title>
        <authorList>
            <person name="Henkel C."/>
            <person name="Jong-Raadsen S.A."/>
            <person name="Dufour S."/>
            <person name="Weltzien F.-A."/>
            <person name="Palstra A.P."/>
            <person name="Pelster B."/>
            <person name="Spaink H.P."/>
            <person name="Van Den Thillart G.E."/>
            <person name="Jansen H."/>
            <person name="Zahm M."/>
            <person name="Klopp C."/>
            <person name="Cedric C."/>
            <person name="Louis A."/>
            <person name="Berthelot C."/>
            <person name="Parey E."/>
            <person name="Roest Crollius H."/>
            <person name="Montfort J."/>
            <person name="Robinson-Rechavi M."/>
            <person name="Bucao C."/>
            <person name="Bouchez O."/>
            <person name="Gislard M."/>
            <person name="Lluch J."/>
            <person name="Milhes M."/>
            <person name="Lampietro C."/>
            <person name="Lopez Roques C."/>
            <person name="Donnadieu C."/>
            <person name="Braasch I."/>
            <person name="Desvignes T."/>
            <person name="Postlethwait J."/>
            <person name="Bobe J."/>
            <person name="Guiguen Y."/>
            <person name="Dirks R."/>
        </authorList>
    </citation>
    <scope>NUCLEOTIDE SEQUENCE</scope>
    <source>
        <strain evidence="10">Tag_6206</strain>
        <tissue evidence="10">Liver</tissue>
    </source>
</reference>
<name>A0A9D3MD32_ANGAN</name>
<feature type="transmembrane region" description="Helical" evidence="8">
    <location>
        <begin position="348"/>
        <end position="370"/>
    </location>
</feature>
<accession>A0A9D3MD32</accession>
<dbReference type="PROSITE" id="PS50853">
    <property type="entry name" value="FN3"/>
    <property type="match status" value="1"/>
</dbReference>
<evidence type="ECO:0000256" key="7">
    <source>
        <dbReference type="ARBA" id="ARBA00023180"/>
    </source>
</evidence>
<comment type="subcellular location">
    <subcellularLocation>
        <location evidence="1">Membrane</location>
        <topology evidence="1">Single-pass type I membrane protein</topology>
    </subcellularLocation>
</comment>
<evidence type="ECO:0000256" key="2">
    <source>
        <dbReference type="ARBA" id="ARBA00022692"/>
    </source>
</evidence>
<evidence type="ECO:0000259" key="9">
    <source>
        <dbReference type="PROSITE" id="PS50853"/>
    </source>
</evidence>
<gene>
    <name evidence="10" type="ORF">ANANG_G00151310</name>
</gene>
<proteinExistence type="predicted"/>
<dbReference type="PANTHER" id="PTHR23037:SF45">
    <property type="entry name" value="INTERLEUKIN 13 RECEPTOR SUBUNIT ALPHA 2"/>
    <property type="match status" value="1"/>
</dbReference>
<evidence type="ECO:0000313" key="11">
    <source>
        <dbReference type="Proteomes" id="UP001044222"/>
    </source>
</evidence>
<evidence type="ECO:0000256" key="3">
    <source>
        <dbReference type="ARBA" id="ARBA00022729"/>
    </source>
</evidence>
<dbReference type="InterPro" id="IPR013783">
    <property type="entry name" value="Ig-like_fold"/>
</dbReference>
<evidence type="ECO:0000256" key="8">
    <source>
        <dbReference type="SAM" id="Phobius"/>
    </source>
</evidence>
<keyword evidence="4 8" id="KW-1133">Transmembrane helix</keyword>
<dbReference type="InterPro" id="IPR015321">
    <property type="entry name" value="TypeI_recpt_CBD"/>
</dbReference>
<organism evidence="10 11">
    <name type="scientific">Anguilla anguilla</name>
    <name type="common">European freshwater eel</name>
    <name type="synonym">Muraena anguilla</name>
    <dbReference type="NCBI Taxonomy" id="7936"/>
    <lineage>
        <taxon>Eukaryota</taxon>
        <taxon>Metazoa</taxon>
        <taxon>Chordata</taxon>
        <taxon>Craniata</taxon>
        <taxon>Vertebrata</taxon>
        <taxon>Euteleostomi</taxon>
        <taxon>Actinopterygii</taxon>
        <taxon>Neopterygii</taxon>
        <taxon>Teleostei</taxon>
        <taxon>Anguilliformes</taxon>
        <taxon>Anguillidae</taxon>
        <taxon>Anguilla</taxon>
    </lineage>
</organism>
<evidence type="ECO:0000313" key="10">
    <source>
        <dbReference type="EMBL" id="KAG5843473.1"/>
    </source>
</evidence>
<dbReference type="Proteomes" id="UP001044222">
    <property type="component" value="Chromosome 8"/>
</dbReference>
<keyword evidence="3" id="KW-0732">Signal</keyword>